<dbReference type="RefSeq" id="WP_376800969.1">
    <property type="nucleotide sequence ID" value="NZ_DBNB01000038.1"/>
</dbReference>
<feature type="transmembrane region" description="Helical" evidence="12">
    <location>
        <begin position="268"/>
        <end position="287"/>
    </location>
</feature>
<evidence type="ECO:0000256" key="4">
    <source>
        <dbReference type="ARBA" id="ARBA00022723"/>
    </source>
</evidence>
<dbReference type="PANTHER" id="PTHR23289:SF2">
    <property type="entry name" value="CYTOCHROME C OXIDASE ASSEMBLY PROTEIN COX15 HOMOLOG"/>
    <property type="match status" value="1"/>
</dbReference>
<dbReference type="PANTHER" id="PTHR23289">
    <property type="entry name" value="CYTOCHROME C OXIDASE ASSEMBLY PROTEIN COX15"/>
    <property type="match status" value="1"/>
</dbReference>
<feature type="transmembrane region" description="Helical" evidence="12">
    <location>
        <begin position="105"/>
        <end position="125"/>
    </location>
</feature>
<comment type="function">
    <text evidence="12">Catalyzes the conversion of heme O to heme A by two successive hydroxylations of the methyl group at C8. The first hydroxylation forms heme I, the second hydroxylation results in an unstable dihydroxymethyl group, which spontaneously dehydrates, resulting in the formyl group of heme A.</text>
</comment>
<evidence type="ECO:0000256" key="3">
    <source>
        <dbReference type="ARBA" id="ARBA00022692"/>
    </source>
</evidence>
<feature type="transmembrane region" description="Helical" evidence="12">
    <location>
        <begin position="299"/>
        <end position="317"/>
    </location>
</feature>
<gene>
    <name evidence="12" type="primary">ctaA</name>
    <name evidence="13" type="ORF">A4S15_05305</name>
</gene>
<dbReference type="HAMAP" id="MF_01665">
    <property type="entry name" value="HemeA_synth_type2"/>
    <property type="match status" value="1"/>
</dbReference>
<dbReference type="Pfam" id="PF02628">
    <property type="entry name" value="COX15-CtaA"/>
    <property type="match status" value="1"/>
</dbReference>
<keyword evidence="8 12" id="KW-0350">Heme biosynthesis</keyword>
<feature type="transmembrane region" description="Helical" evidence="12">
    <location>
        <begin position="167"/>
        <end position="188"/>
    </location>
</feature>
<evidence type="ECO:0000256" key="7">
    <source>
        <dbReference type="ARBA" id="ARBA00023004"/>
    </source>
</evidence>
<evidence type="ECO:0000256" key="1">
    <source>
        <dbReference type="ARBA" id="ARBA00001970"/>
    </source>
</evidence>
<protein>
    <recommendedName>
        <fullName evidence="12">Heme A synthase</fullName>
        <shortName evidence="12">HAS</shortName>
        <ecNumber evidence="12">1.17.99.9</ecNumber>
    </recommendedName>
    <alternativeName>
        <fullName evidence="12">Cytochrome aa3-controlling protein</fullName>
    </alternativeName>
</protein>
<comment type="subunit">
    <text evidence="12">Interacts with CtaB.</text>
</comment>
<accession>A0A1W9I0G4</accession>
<feature type="transmembrane region" description="Helical" evidence="12">
    <location>
        <begin position="137"/>
        <end position="155"/>
    </location>
</feature>
<dbReference type="GO" id="GO:0006784">
    <property type="term" value="P:heme A biosynthetic process"/>
    <property type="evidence" value="ECO:0007669"/>
    <property type="project" value="UniProtKB-UniRule"/>
</dbReference>
<dbReference type="GO" id="GO:0120547">
    <property type="term" value="F:heme A synthase activity"/>
    <property type="evidence" value="ECO:0007669"/>
    <property type="project" value="UniProtKB-EC"/>
</dbReference>
<name>A0A1W9I0G4_9HYPH</name>
<organism evidence="13 14">
    <name type="scientific">Candidatus Raskinella chloraquaticus</name>
    <dbReference type="NCBI Taxonomy" id="1951219"/>
    <lineage>
        <taxon>Bacteria</taxon>
        <taxon>Pseudomonadati</taxon>
        <taxon>Pseudomonadota</taxon>
        <taxon>Alphaproteobacteria</taxon>
        <taxon>Hyphomicrobiales</taxon>
        <taxon>Phreatobacteraceae</taxon>
        <taxon>Candidatus Raskinella</taxon>
    </lineage>
</organism>
<dbReference type="GO" id="GO:0046872">
    <property type="term" value="F:metal ion binding"/>
    <property type="evidence" value="ECO:0007669"/>
    <property type="project" value="UniProtKB-KW"/>
</dbReference>
<evidence type="ECO:0000256" key="6">
    <source>
        <dbReference type="ARBA" id="ARBA00023002"/>
    </source>
</evidence>
<dbReference type="GO" id="GO:0005886">
    <property type="term" value="C:plasma membrane"/>
    <property type="evidence" value="ECO:0007669"/>
    <property type="project" value="UniProtKB-SubCell"/>
</dbReference>
<comment type="similarity">
    <text evidence="12">Belongs to the COX15/CtaA family. Type 2 subfamily.</text>
</comment>
<evidence type="ECO:0000256" key="5">
    <source>
        <dbReference type="ARBA" id="ARBA00022989"/>
    </source>
</evidence>
<comment type="catalytic activity">
    <reaction evidence="11">
        <text>Fe(II)-heme o + 2 A + H2O = Fe(II)-heme a + 2 AH2</text>
        <dbReference type="Rhea" id="RHEA:63388"/>
        <dbReference type="ChEBI" id="CHEBI:13193"/>
        <dbReference type="ChEBI" id="CHEBI:15377"/>
        <dbReference type="ChEBI" id="CHEBI:17499"/>
        <dbReference type="ChEBI" id="CHEBI:60530"/>
        <dbReference type="ChEBI" id="CHEBI:61715"/>
        <dbReference type="EC" id="1.17.99.9"/>
    </reaction>
    <physiologicalReaction direction="left-to-right" evidence="11">
        <dbReference type="Rhea" id="RHEA:63389"/>
    </physiologicalReaction>
</comment>
<comment type="caution">
    <text evidence="13">The sequence shown here is derived from an EMBL/GenBank/DDBJ whole genome shotgun (WGS) entry which is preliminary data.</text>
</comment>
<comment type="subcellular location">
    <subcellularLocation>
        <location evidence="12">Cell membrane</location>
        <topology evidence="12">Multi-pass membrane protein</topology>
    </subcellularLocation>
    <subcellularLocation>
        <location evidence="2">Membrane</location>
        <topology evidence="2">Multi-pass membrane protein</topology>
    </subcellularLocation>
</comment>
<evidence type="ECO:0000313" key="14">
    <source>
        <dbReference type="Proteomes" id="UP000192872"/>
    </source>
</evidence>
<feature type="transmembrane region" description="Helical" evidence="12">
    <location>
        <begin position="323"/>
        <end position="341"/>
    </location>
</feature>
<dbReference type="Proteomes" id="UP000192872">
    <property type="component" value="Unassembled WGS sequence"/>
</dbReference>
<keyword evidence="6 12" id="KW-0560">Oxidoreductase</keyword>
<evidence type="ECO:0000256" key="10">
    <source>
        <dbReference type="ARBA" id="ARBA00044501"/>
    </source>
</evidence>
<keyword evidence="7 12" id="KW-0408">Iron</keyword>
<reference evidence="13 14" key="1">
    <citation type="journal article" date="2017" name="Water Res.">
        <title>Comammox in drinking water systems.</title>
        <authorList>
            <person name="Wang Y."/>
            <person name="Ma L."/>
            <person name="Mao Y."/>
            <person name="Jiang X."/>
            <person name="Xia Y."/>
            <person name="Yu K."/>
            <person name="Li B."/>
            <person name="Zhang T."/>
        </authorList>
    </citation>
    <scope>NUCLEOTIDE SEQUENCE [LARGE SCALE GENOMIC DNA]</scope>
    <source>
        <strain evidence="13">SG_bin8</strain>
    </source>
</reference>
<feature type="transmembrane region" description="Helical" evidence="12">
    <location>
        <begin position="209"/>
        <end position="227"/>
    </location>
</feature>
<proteinExistence type="inferred from homology"/>
<evidence type="ECO:0000256" key="11">
    <source>
        <dbReference type="ARBA" id="ARBA00048044"/>
    </source>
</evidence>
<dbReference type="EC" id="1.17.99.9" evidence="12"/>
<keyword evidence="12" id="KW-1003">Cell membrane</keyword>
<keyword evidence="4 12" id="KW-0479">Metal-binding</keyword>
<dbReference type="AlphaFoldDB" id="A0A1W9I0G4"/>
<feature type="binding site" description="axial binding residue" evidence="12">
    <location>
        <position position="270"/>
    </location>
    <ligand>
        <name>heme</name>
        <dbReference type="ChEBI" id="CHEBI:30413"/>
    </ligand>
    <ligandPart>
        <name>Fe</name>
        <dbReference type="ChEBI" id="CHEBI:18248"/>
    </ligandPart>
</feature>
<dbReference type="STRING" id="1827387.A4S15_05305"/>
<keyword evidence="9 12" id="KW-0472">Membrane</keyword>
<keyword evidence="3 12" id="KW-0812">Transmembrane</keyword>
<feature type="transmembrane region" description="Helical" evidence="12">
    <location>
        <begin position="20"/>
        <end position="39"/>
    </location>
</feature>
<dbReference type="InterPro" id="IPR003780">
    <property type="entry name" value="COX15/CtaA_fam"/>
</dbReference>
<evidence type="ECO:0000256" key="2">
    <source>
        <dbReference type="ARBA" id="ARBA00004141"/>
    </source>
</evidence>
<comment type="cofactor">
    <cofactor evidence="1 12">
        <name>heme b</name>
        <dbReference type="ChEBI" id="CHEBI:60344"/>
    </cofactor>
</comment>
<evidence type="ECO:0000256" key="9">
    <source>
        <dbReference type="ARBA" id="ARBA00023136"/>
    </source>
</evidence>
<dbReference type="InterPro" id="IPR023754">
    <property type="entry name" value="HemeA_Synthase_type2"/>
</dbReference>
<sequence>MTTATTTMGRSAAIGLDDQLRRFLLGMAALVAVAVIVGGGTRLTESGLSITEWNVVSGILPPLDVTVWLDEFEKYRRTVQYRDLNQGMTLDDFKIIYLWEWSHRLIGRVIGTVYLAGFVWFWWCGAYDRRQPLFRQLLGVGLLIALQGAIGWWMVHSGLFDRVNVAPYRLAIHLTLACVIFACLIWLAQSRRAPARHSPLSTWQTRGPLLIVAVIFLQIFLGALVAGNRAGYVFQTWPTMDGALIPSTLFEITPLWRNVFENAALVQFLHRLTAYALLALALANAAIWQRGNSGAPGRAIVVLILVCGQAGLGIATLLSGMNLLVALGHQAGLLVVLIAALRHAHDRSRPQAFAATASA</sequence>
<keyword evidence="5 12" id="KW-1133">Transmembrane helix</keyword>
<evidence type="ECO:0000313" key="13">
    <source>
        <dbReference type="EMBL" id="OQW53193.1"/>
    </source>
</evidence>
<comment type="pathway">
    <text evidence="10 12">Porphyrin-containing compound metabolism; heme A biosynthesis; heme A from heme O: step 1/1.</text>
</comment>
<evidence type="ECO:0000256" key="12">
    <source>
        <dbReference type="HAMAP-Rule" id="MF_01665"/>
    </source>
</evidence>
<evidence type="ECO:0000256" key="8">
    <source>
        <dbReference type="ARBA" id="ARBA00023133"/>
    </source>
</evidence>
<feature type="binding site" description="axial binding residue" evidence="12">
    <location>
        <position position="329"/>
    </location>
    <ligand>
        <name>heme</name>
        <dbReference type="ChEBI" id="CHEBI:30413"/>
    </ligand>
    <ligandPart>
        <name>Fe</name>
        <dbReference type="ChEBI" id="CHEBI:18248"/>
    </ligandPart>
</feature>
<dbReference type="EMBL" id="LWDL01000010">
    <property type="protein sequence ID" value="OQW53193.1"/>
    <property type="molecule type" value="Genomic_DNA"/>
</dbReference>